<dbReference type="AlphaFoldDB" id="G4YTY9"/>
<feature type="compositionally biased region" description="Basic and acidic residues" evidence="3">
    <location>
        <begin position="485"/>
        <end position="494"/>
    </location>
</feature>
<dbReference type="InterPro" id="IPR003123">
    <property type="entry name" value="VPS9"/>
</dbReference>
<sequence length="883" mass="97544">MGDAFLRALGADLQQTQRALPPLCLFCVPQPRSLLADQDLTQDVLYSHFLTPADGDDPRLGEYNTLNGKQVAVLGSHIHTGRGFSDRRQVRILLSEKREIQHQEVTVLHISRPLEGGIEVPEDPSEIDVATFRKYTAILRSFPENELVFYQLDETISQVHKICVQEQVYERYKQTLPANLREEWEAAVEELIQAGSFDDVEEDYRLQRRHGGGVSHLLQIQQVVECYLMESLHDLIFPRVVASCQEQDRKLQQVMYRMRHYTPEDFGLRKEFQCFASEARDTLLTVVEKKTPLDMLLIFKACIDRVSDAITRNVKLRRLDFEVYQLTTDDILDQLLFVLDARLTPSFPLAAVIKYISDYHFINSNTTALGFTIANFQVAIEYFLMRGDHEDDCKDCADLALQGGTAGIRCSQIIEESKCVQAVHRIRRDLMKAVENVELARRDTGTETRQESPHPSVADPSYCGGDVPSMKQLSIIGEWSSSDNESGRSKDTHTEAGSSSSLAVQPVEFVVEGKRTLVSDTSVVQVSGGQRFFAAVTEDGNLFTWGDCSGGRLGYDIADGDSRRVSCPQRVLALQHQTIVQVACGAFHTLVTDLNGHVYAWGSNSRGQLGFLSPGSSCTTVEAPSVVADLRGTYMSSVACGEYHSLALSSDGRVFSWGCNKYGKLGRRTEGLLDMVQPRQLDGDWTAWSMDMKSRIGSGDRSVIRRVAAGKDHSLAITSDGAGFTWGRGDSGQLGHGCYMDVSEPKQVMAISAAITGTCGLVDIAGGNDLSLFLLQNGTAYICGRDPTLDADNLHLSPVLLTLPSNLEREFFGQIVSVSCGEAHYGLLTKAGVLLLSYPSFSQPSADAGSTTTEIQERRVEWVKEATAVRRMVCGASHTLAVT</sequence>
<feature type="region of interest" description="Disordered" evidence="3">
    <location>
        <begin position="479"/>
        <end position="500"/>
    </location>
</feature>
<dbReference type="Pfam" id="PF25390">
    <property type="entry name" value="WD40_RLD"/>
    <property type="match status" value="1"/>
</dbReference>
<dbReference type="KEGG" id="psoj:PHYSODRAFT_479839"/>
<dbReference type="InterPro" id="IPR009091">
    <property type="entry name" value="RCC1/BLIP-II"/>
</dbReference>
<evidence type="ECO:0000313" key="6">
    <source>
        <dbReference type="Proteomes" id="UP000002640"/>
    </source>
</evidence>
<feature type="domain" description="VPS9" evidence="4">
    <location>
        <begin position="245"/>
        <end position="392"/>
    </location>
</feature>
<evidence type="ECO:0000313" key="5">
    <source>
        <dbReference type="EMBL" id="EGZ23067.1"/>
    </source>
</evidence>
<protein>
    <recommendedName>
        <fullName evidence="4">VPS9 domain-containing protein</fullName>
    </recommendedName>
</protein>
<name>G4YTY9_PHYSP</name>
<feature type="repeat" description="RCC1" evidence="2">
    <location>
        <begin position="596"/>
        <end position="651"/>
    </location>
</feature>
<evidence type="ECO:0000256" key="3">
    <source>
        <dbReference type="SAM" id="MobiDB-lite"/>
    </source>
</evidence>
<accession>G4YTY9</accession>
<keyword evidence="6" id="KW-1185">Reference proteome</keyword>
<dbReference type="Gene3D" id="1.20.1050.80">
    <property type="entry name" value="VPS9 domain"/>
    <property type="match status" value="1"/>
</dbReference>
<dbReference type="PROSITE" id="PS51205">
    <property type="entry name" value="VPS9"/>
    <property type="match status" value="1"/>
</dbReference>
<dbReference type="PANTHER" id="PTHR22872">
    <property type="entry name" value="BTK-BINDING PROTEIN-RELATED"/>
    <property type="match status" value="1"/>
</dbReference>
<dbReference type="InterPro" id="IPR051625">
    <property type="entry name" value="Signaling_Regulatory_Domain"/>
</dbReference>
<feature type="repeat" description="RCC1" evidence="2">
    <location>
        <begin position="540"/>
        <end position="595"/>
    </location>
</feature>
<organism evidence="5 6">
    <name type="scientific">Phytophthora sojae (strain P6497)</name>
    <name type="common">Soybean stem and root rot agent</name>
    <name type="synonym">Phytophthora megasperma f. sp. glycines</name>
    <dbReference type="NCBI Taxonomy" id="1094619"/>
    <lineage>
        <taxon>Eukaryota</taxon>
        <taxon>Sar</taxon>
        <taxon>Stramenopiles</taxon>
        <taxon>Oomycota</taxon>
        <taxon>Peronosporomycetes</taxon>
        <taxon>Peronosporales</taxon>
        <taxon>Peronosporaceae</taxon>
        <taxon>Phytophthora</taxon>
    </lineage>
</organism>
<dbReference type="SMR" id="G4YTY9"/>
<evidence type="ECO:0000259" key="4">
    <source>
        <dbReference type="PROSITE" id="PS51205"/>
    </source>
</evidence>
<dbReference type="InterPro" id="IPR000408">
    <property type="entry name" value="Reg_chr_condens"/>
</dbReference>
<dbReference type="PROSITE" id="PS00626">
    <property type="entry name" value="RCC1_2"/>
    <property type="match status" value="2"/>
</dbReference>
<dbReference type="InParanoid" id="G4YTY9"/>
<dbReference type="PROSITE" id="PS50012">
    <property type="entry name" value="RCC1_3"/>
    <property type="match status" value="4"/>
</dbReference>
<dbReference type="InterPro" id="IPR037191">
    <property type="entry name" value="VPS9_dom_sf"/>
</dbReference>
<feature type="repeat" description="RCC1" evidence="2">
    <location>
        <begin position="721"/>
        <end position="777"/>
    </location>
</feature>
<gene>
    <name evidence="5" type="ORF">PHYSODRAFT_479839</name>
</gene>
<feature type="region of interest" description="Disordered" evidence="3">
    <location>
        <begin position="441"/>
        <end position="465"/>
    </location>
</feature>
<dbReference type="SUPFAM" id="SSF50985">
    <property type="entry name" value="RCC1/BLIP-II"/>
    <property type="match status" value="1"/>
</dbReference>
<dbReference type="InterPro" id="IPR058923">
    <property type="entry name" value="RCC1-like_dom"/>
</dbReference>
<feature type="compositionally biased region" description="Basic and acidic residues" evidence="3">
    <location>
        <begin position="441"/>
        <end position="452"/>
    </location>
</feature>
<dbReference type="OMA" id="CGANHIV"/>
<dbReference type="Gene3D" id="2.130.10.30">
    <property type="entry name" value="Regulator of chromosome condensation 1/beta-lactamase-inhibitor protein II"/>
    <property type="match status" value="2"/>
</dbReference>
<dbReference type="RefSeq" id="XP_009518355.1">
    <property type="nucleotide sequence ID" value="XM_009520060.1"/>
</dbReference>
<dbReference type="EMBL" id="JH159152">
    <property type="protein sequence ID" value="EGZ23067.1"/>
    <property type="molecule type" value="Genomic_DNA"/>
</dbReference>
<feature type="repeat" description="RCC1" evidence="2">
    <location>
        <begin position="652"/>
        <end position="720"/>
    </location>
</feature>
<proteinExistence type="predicted"/>
<keyword evidence="1" id="KW-0677">Repeat</keyword>
<dbReference type="STRING" id="1094619.G4YTY9"/>
<evidence type="ECO:0000256" key="2">
    <source>
        <dbReference type="PROSITE-ProRule" id="PRU00235"/>
    </source>
</evidence>
<dbReference type="PRINTS" id="PR00633">
    <property type="entry name" value="RCCNDNSATION"/>
</dbReference>
<dbReference type="Proteomes" id="UP000002640">
    <property type="component" value="Unassembled WGS sequence"/>
</dbReference>
<dbReference type="GeneID" id="20655180"/>
<evidence type="ECO:0000256" key="1">
    <source>
        <dbReference type="ARBA" id="ARBA00022737"/>
    </source>
</evidence>
<dbReference type="SUPFAM" id="SSF109993">
    <property type="entry name" value="VPS9 domain"/>
    <property type="match status" value="1"/>
</dbReference>
<reference evidence="5 6" key="1">
    <citation type="journal article" date="2006" name="Science">
        <title>Phytophthora genome sequences uncover evolutionary origins and mechanisms of pathogenesis.</title>
        <authorList>
            <person name="Tyler B.M."/>
            <person name="Tripathy S."/>
            <person name="Zhang X."/>
            <person name="Dehal P."/>
            <person name="Jiang R.H."/>
            <person name="Aerts A."/>
            <person name="Arredondo F.D."/>
            <person name="Baxter L."/>
            <person name="Bensasson D."/>
            <person name="Beynon J.L."/>
            <person name="Chapman J."/>
            <person name="Damasceno C.M."/>
            <person name="Dorrance A.E."/>
            <person name="Dou D."/>
            <person name="Dickerman A.W."/>
            <person name="Dubchak I.L."/>
            <person name="Garbelotto M."/>
            <person name="Gijzen M."/>
            <person name="Gordon S.G."/>
            <person name="Govers F."/>
            <person name="Grunwald N.J."/>
            <person name="Huang W."/>
            <person name="Ivors K.L."/>
            <person name="Jones R.W."/>
            <person name="Kamoun S."/>
            <person name="Krampis K."/>
            <person name="Lamour K.H."/>
            <person name="Lee M.K."/>
            <person name="McDonald W.H."/>
            <person name="Medina M."/>
            <person name="Meijer H.J."/>
            <person name="Nordberg E.K."/>
            <person name="Maclean D.J."/>
            <person name="Ospina-Giraldo M.D."/>
            <person name="Morris P.F."/>
            <person name="Phuntumart V."/>
            <person name="Putnam N.H."/>
            <person name="Rash S."/>
            <person name="Rose J.K."/>
            <person name="Sakihama Y."/>
            <person name="Salamov A.A."/>
            <person name="Savidor A."/>
            <person name="Scheuring C.F."/>
            <person name="Smith B.M."/>
            <person name="Sobral B.W."/>
            <person name="Terry A."/>
            <person name="Torto-Alalibo T.A."/>
            <person name="Win J."/>
            <person name="Xu Z."/>
            <person name="Zhang H."/>
            <person name="Grigoriev I.V."/>
            <person name="Rokhsar D.S."/>
            <person name="Boore J.L."/>
        </authorList>
    </citation>
    <scope>NUCLEOTIDE SEQUENCE [LARGE SCALE GENOMIC DNA]</scope>
    <source>
        <strain evidence="5 6">P6497</strain>
    </source>
</reference>